<feature type="transmembrane region" description="Helical" evidence="1">
    <location>
        <begin position="34"/>
        <end position="52"/>
    </location>
</feature>
<keyword evidence="1" id="KW-0472">Membrane</keyword>
<protein>
    <submittedName>
        <fullName evidence="2">Uncharacterized protein</fullName>
    </submittedName>
</protein>
<keyword evidence="3" id="KW-1185">Reference proteome</keyword>
<feature type="transmembrane region" description="Helical" evidence="1">
    <location>
        <begin position="64"/>
        <end position="85"/>
    </location>
</feature>
<evidence type="ECO:0000313" key="2">
    <source>
        <dbReference type="EMBL" id="GCC51048.1"/>
    </source>
</evidence>
<accession>A0A401U824</accession>
<comment type="caution">
    <text evidence="2">The sequence shown here is derived from an EMBL/GenBank/DDBJ whole genome shotgun (WGS) entry which is preliminary data.</text>
</comment>
<dbReference type="EMBL" id="BHXQ01000002">
    <property type="protein sequence ID" value="GCC51048.1"/>
    <property type="molecule type" value="Genomic_DNA"/>
</dbReference>
<dbReference type="AlphaFoldDB" id="A0A401U824"/>
<name>A0A401U824_9BACT</name>
<evidence type="ECO:0000313" key="3">
    <source>
        <dbReference type="Proteomes" id="UP000288227"/>
    </source>
</evidence>
<keyword evidence="1" id="KW-1133">Transmembrane helix</keyword>
<dbReference type="Proteomes" id="UP000288227">
    <property type="component" value="Unassembled WGS sequence"/>
</dbReference>
<evidence type="ECO:0000256" key="1">
    <source>
        <dbReference type="SAM" id="Phobius"/>
    </source>
</evidence>
<keyword evidence="1" id="KW-0812">Transmembrane</keyword>
<gene>
    <name evidence="2" type="ORF">SanaruYs_12680</name>
</gene>
<sequence>MNQLSIEEQILALQTDVNDIKLNLNLSEKKFKRGIATATIGYTVTIAGGLMLGRKNDDLGKVLLVTGGVTGITGTILMVDAFKYLGRIGKPKVKR</sequence>
<reference evidence="2 3" key="1">
    <citation type="submission" date="2018-11" db="EMBL/GenBank/DDBJ databases">
        <title>Chryseotalea sanarue gen. nov., sp., nov., a member of the family Cytophagaceae, isolated from a brackish lake in Hamamatsu Japan.</title>
        <authorList>
            <person name="Maejima Y."/>
            <person name="Iino T."/>
            <person name="Muraguchi Y."/>
            <person name="Fukuda K."/>
            <person name="Ohkuma M."/>
            <person name="Moriuchi R."/>
            <person name="Dohra H."/>
            <person name="Kimbara K."/>
            <person name="Shintani M."/>
        </authorList>
    </citation>
    <scope>NUCLEOTIDE SEQUENCE [LARGE SCALE GENOMIC DNA]</scope>
    <source>
        <strain evidence="2 3">Ys</strain>
    </source>
</reference>
<proteinExistence type="predicted"/>
<organism evidence="2 3">
    <name type="scientific">Chryseotalea sanaruensis</name>
    <dbReference type="NCBI Taxonomy" id="2482724"/>
    <lineage>
        <taxon>Bacteria</taxon>
        <taxon>Pseudomonadati</taxon>
        <taxon>Bacteroidota</taxon>
        <taxon>Cytophagia</taxon>
        <taxon>Cytophagales</taxon>
        <taxon>Chryseotaleaceae</taxon>
        <taxon>Chryseotalea</taxon>
    </lineage>
</organism>